<gene>
    <name evidence="1" type="ORF">S06H3_14820</name>
</gene>
<accession>X1KES2</accession>
<comment type="caution">
    <text evidence="1">The sequence shown here is derived from an EMBL/GenBank/DDBJ whole genome shotgun (WGS) entry which is preliminary data.</text>
</comment>
<dbReference type="EMBL" id="BARV01007264">
    <property type="protein sequence ID" value="GAI05527.1"/>
    <property type="molecule type" value="Genomic_DNA"/>
</dbReference>
<dbReference type="AlphaFoldDB" id="X1KES2"/>
<name>X1KES2_9ZZZZ</name>
<sequence>MHNPKTPKGDPKTKGKRYTLTLRGVYSGFLDDMVEQGVYLEPQDALRAGLRLLFEKHGVELYIKKSETTP</sequence>
<evidence type="ECO:0000313" key="1">
    <source>
        <dbReference type="EMBL" id="GAI05527.1"/>
    </source>
</evidence>
<reference evidence="1" key="1">
    <citation type="journal article" date="2014" name="Front. Microbiol.">
        <title>High frequency of phylogenetically diverse reductive dehalogenase-homologous genes in deep subseafloor sedimentary metagenomes.</title>
        <authorList>
            <person name="Kawai M."/>
            <person name="Futagami T."/>
            <person name="Toyoda A."/>
            <person name="Takaki Y."/>
            <person name="Nishi S."/>
            <person name="Hori S."/>
            <person name="Arai W."/>
            <person name="Tsubouchi T."/>
            <person name="Morono Y."/>
            <person name="Uchiyama I."/>
            <person name="Ito T."/>
            <person name="Fujiyama A."/>
            <person name="Inagaki F."/>
            <person name="Takami H."/>
        </authorList>
    </citation>
    <scope>NUCLEOTIDE SEQUENCE</scope>
    <source>
        <strain evidence="1">Expedition CK06-06</strain>
    </source>
</reference>
<proteinExistence type="predicted"/>
<organism evidence="1">
    <name type="scientific">marine sediment metagenome</name>
    <dbReference type="NCBI Taxonomy" id="412755"/>
    <lineage>
        <taxon>unclassified sequences</taxon>
        <taxon>metagenomes</taxon>
        <taxon>ecological metagenomes</taxon>
    </lineage>
</organism>
<protein>
    <submittedName>
        <fullName evidence="1">Uncharacterized protein</fullName>
    </submittedName>
</protein>